<organism evidence="14 15">
    <name type="scientific">Vasconcelosia minhoensis LEGE 07310</name>
    <dbReference type="NCBI Taxonomy" id="915328"/>
    <lineage>
        <taxon>Bacteria</taxon>
        <taxon>Bacillati</taxon>
        <taxon>Cyanobacteriota</taxon>
        <taxon>Cyanophyceae</taxon>
        <taxon>Nodosilineales</taxon>
        <taxon>Cymatolegaceae</taxon>
        <taxon>Vasconcelosia</taxon>
        <taxon>Vasconcelosia minhoensis</taxon>
    </lineage>
</organism>
<dbReference type="InterPro" id="IPR018485">
    <property type="entry name" value="FGGY_C"/>
</dbReference>
<feature type="binding site" evidence="10">
    <location>
        <position position="81"/>
    </location>
    <ligand>
        <name>glycerol</name>
        <dbReference type="ChEBI" id="CHEBI:17754"/>
    </ligand>
</feature>
<evidence type="ECO:0000256" key="1">
    <source>
        <dbReference type="ARBA" id="ARBA00005190"/>
    </source>
</evidence>
<feature type="binding site" evidence="10">
    <location>
        <position position="306"/>
    </location>
    <ligand>
        <name>ADP</name>
        <dbReference type="ChEBI" id="CHEBI:456216"/>
    </ligand>
</feature>
<dbReference type="RefSeq" id="WP_193910595.1">
    <property type="nucleotide sequence ID" value="NZ_JADEXG010000059.1"/>
</dbReference>
<evidence type="ECO:0000256" key="4">
    <source>
        <dbReference type="ARBA" id="ARBA00022741"/>
    </source>
</evidence>
<feature type="binding site" evidence="10">
    <location>
        <position position="82"/>
    </location>
    <ligand>
        <name>glycerol</name>
        <dbReference type="ChEBI" id="CHEBI:17754"/>
    </ligand>
</feature>
<feature type="binding site" evidence="10">
    <location>
        <position position="258"/>
    </location>
    <ligand>
        <name>ATP</name>
        <dbReference type="ChEBI" id="CHEBI:30616"/>
    </ligand>
</feature>
<dbReference type="InterPro" id="IPR005999">
    <property type="entry name" value="Glycerol_kin"/>
</dbReference>
<dbReference type="InterPro" id="IPR043129">
    <property type="entry name" value="ATPase_NBD"/>
</dbReference>
<keyword evidence="5 10" id="KW-0418">Kinase</keyword>
<keyword evidence="7 10" id="KW-0067">ATP-binding</keyword>
<evidence type="ECO:0000259" key="12">
    <source>
        <dbReference type="Pfam" id="PF00370"/>
    </source>
</evidence>
<keyword evidence="3 10" id="KW-0808">Transferase</keyword>
<comment type="activity regulation">
    <text evidence="10">Inhibited by fructose 1,6-bisphosphate (FBP).</text>
</comment>
<feature type="binding site" evidence="10">
    <location>
        <position position="131"/>
    </location>
    <ligand>
        <name>sn-glycerol 3-phosphate</name>
        <dbReference type="ChEBI" id="CHEBI:57597"/>
    </ligand>
</feature>
<dbReference type="Pfam" id="PF02782">
    <property type="entry name" value="FGGY_C"/>
    <property type="match status" value="1"/>
</dbReference>
<comment type="similarity">
    <text evidence="2 10 11">Belongs to the FGGY kinase family.</text>
</comment>
<feature type="binding site" evidence="10">
    <location>
        <position position="310"/>
    </location>
    <ligand>
        <name>ATP</name>
        <dbReference type="ChEBI" id="CHEBI:30616"/>
    </ligand>
</feature>
<dbReference type="GO" id="GO:0005524">
    <property type="term" value="F:ATP binding"/>
    <property type="evidence" value="ECO:0007669"/>
    <property type="project" value="UniProtKB-UniRule"/>
</dbReference>
<keyword evidence="6 10" id="KW-0319">Glycerol metabolism</keyword>
<feature type="binding site" evidence="10">
    <location>
        <position position="12"/>
    </location>
    <ligand>
        <name>ATP</name>
        <dbReference type="ChEBI" id="CHEBI:30616"/>
    </ligand>
</feature>
<dbReference type="PIRSF" id="PIRSF000538">
    <property type="entry name" value="GlpK"/>
    <property type="match status" value="1"/>
</dbReference>
<dbReference type="SUPFAM" id="SSF53067">
    <property type="entry name" value="Actin-like ATPase domain"/>
    <property type="match status" value="2"/>
</dbReference>
<feature type="binding site" evidence="10">
    <location>
        <position position="81"/>
    </location>
    <ligand>
        <name>sn-glycerol 3-phosphate</name>
        <dbReference type="ChEBI" id="CHEBI:57597"/>
    </ligand>
</feature>
<feature type="binding site" evidence="10">
    <location>
        <position position="407"/>
    </location>
    <ligand>
        <name>ATP</name>
        <dbReference type="ChEBI" id="CHEBI:30616"/>
    </ligand>
</feature>
<comment type="function">
    <text evidence="9 10">Key enzyme in the regulation of glycerol uptake and metabolism. Catalyzes the phosphorylation of glycerol to yield sn-glycerol 3-phosphate.</text>
</comment>
<dbReference type="GO" id="GO:0004370">
    <property type="term" value="F:glycerol kinase activity"/>
    <property type="evidence" value="ECO:0007669"/>
    <property type="project" value="UniProtKB-UniRule"/>
</dbReference>
<evidence type="ECO:0000256" key="2">
    <source>
        <dbReference type="ARBA" id="ARBA00009156"/>
    </source>
</evidence>
<feature type="binding site" evidence="10">
    <location>
        <position position="407"/>
    </location>
    <ligand>
        <name>ADP</name>
        <dbReference type="ChEBI" id="CHEBI:456216"/>
    </ligand>
</feature>
<dbReference type="CDD" id="cd07786">
    <property type="entry name" value="FGGY_EcGK_like"/>
    <property type="match status" value="1"/>
</dbReference>
<feature type="binding site" evidence="10">
    <location>
        <position position="15"/>
    </location>
    <ligand>
        <name>ADP</name>
        <dbReference type="ChEBI" id="CHEBI:456216"/>
    </ligand>
</feature>
<comment type="caution">
    <text evidence="10">Lacks conserved residue(s) required for the propagation of feature annotation.</text>
</comment>
<dbReference type="Gene3D" id="3.30.420.40">
    <property type="match status" value="2"/>
</dbReference>
<dbReference type="Pfam" id="PF00370">
    <property type="entry name" value="FGGY_N"/>
    <property type="match status" value="1"/>
</dbReference>
<dbReference type="InterPro" id="IPR018484">
    <property type="entry name" value="FGGY_N"/>
</dbReference>
<dbReference type="NCBIfam" id="NF000756">
    <property type="entry name" value="PRK00047.1"/>
    <property type="match status" value="1"/>
</dbReference>
<dbReference type="EMBL" id="JADEXG010000059">
    <property type="protein sequence ID" value="MBE9079533.1"/>
    <property type="molecule type" value="Genomic_DNA"/>
</dbReference>
<evidence type="ECO:0000256" key="6">
    <source>
        <dbReference type="ARBA" id="ARBA00022798"/>
    </source>
</evidence>
<evidence type="ECO:0000256" key="9">
    <source>
        <dbReference type="ARBA" id="ARBA00054633"/>
    </source>
</evidence>
<dbReference type="PANTHER" id="PTHR10196:SF69">
    <property type="entry name" value="GLYCEROL KINASE"/>
    <property type="match status" value="1"/>
</dbReference>
<dbReference type="GO" id="GO:0019563">
    <property type="term" value="P:glycerol catabolic process"/>
    <property type="evidence" value="ECO:0007669"/>
    <property type="project" value="UniProtKB-UniRule"/>
</dbReference>
<dbReference type="NCBIfam" id="TIGR01311">
    <property type="entry name" value="glycerol_kin"/>
    <property type="match status" value="1"/>
</dbReference>
<dbReference type="GO" id="GO:0006072">
    <property type="term" value="P:glycerol-3-phosphate metabolic process"/>
    <property type="evidence" value="ECO:0007669"/>
    <property type="project" value="InterPro"/>
</dbReference>
<dbReference type="InterPro" id="IPR018483">
    <property type="entry name" value="Carb_kinase_FGGY_CS"/>
</dbReference>
<dbReference type="FunFam" id="3.30.420.40:FF:000008">
    <property type="entry name" value="Glycerol kinase"/>
    <property type="match status" value="1"/>
</dbReference>
<dbReference type="FunFam" id="3.30.420.40:FF:000007">
    <property type="entry name" value="Glycerol kinase"/>
    <property type="match status" value="1"/>
</dbReference>
<evidence type="ECO:0000259" key="13">
    <source>
        <dbReference type="Pfam" id="PF02782"/>
    </source>
</evidence>
<feature type="binding site" evidence="10">
    <location>
        <position position="236"/>
    </location>
    <ligand>
        <name>glycerol</name>
        <dbReference type="ChEBI" id="CHEBI:17754"/>
    </ligand>
</feature>
<feature type="domain" description="Carbohydrate kinase FGGY C-terminal" evidence="13">
    <location>
        <begin position="252"/>
        <end position="446"/>
    </location>
</feature>
<reference evidence="14" key="1">
    <citation type="submission" date="2020-10" db="EMBL/GenBank/DDBJ databases">
        <authorList>
            <person name="Castelo-Branco R."/>
            <person name="Eusebio N."/>
            <person name="Adriana R."/>
            <person name="Vieira A."/>
            <person name="Brugerolle De Fraissinette N."/>
            <person name="Rezende De Castro R."/>
            <person name="Schneider M.P."/>
            <person name="Vasconcelos V."/>
            <person name="Leao P.N."/>
        </authorList>
    </citation>
    <scope>NUCLEOTIDE SEQUENCE</scope>
    <source>
        <strain evidence="14">LEGE 07310</strain>
    </source>
</reference>
<name>A0A8J7AXT7_9CYAN</name>
<dbReference type="InterPro" id="IPR000577">
    <property type="entry name" value="Carb_kinase_FGGY"/>
</dbReference>
<accession>A0A8J7AXT7</accession>
<feature type="binding site" evidence="10">
    <location>
        <position position="82"/>
    </location>
    <ligand>
        <name>sn-glycerol 3-phosphate</name>
        <dbReference type="ChEBI" id="CHEBI:57597"/>
    </ligand>
</feature>
<feature type="binding site" evidence="10">
    <location>
        <position position="131"/>
    </location>
    <ligand>
        <name>glycerol</name>
        <dbReference type="ChEBI" id="CHEBI:17754"/>
    </ligand>
</feature>
<dbReference type="UniPathway" id="UPA00618">
    <property type="reaction ID" value="UER00672"/>
</dbReference>
<feature type="binding site" evidence="10">
    <location>
        <position position="306"/>
    </location>
    <ligand>
        <name>ATP</name>
        <dbReference type="ChEBI" id="CHEBI:30616"/>
    </ligand>
</feature>
<comment type="caution">
    <text evidence="14">The sequence shown here is derived from an EMBL/GenBank/DDBJ whole genome shotgun (WGS) entry which is preliminary data.</text>
</comment>
<evidence type="ECO:0000313" key="14">
    <source>
        <dbReference type="EMBL" id="MBE9079533.1"/>
    </source>
</evidence>
<evidence type="ECO:0000256" key="8">
    <source>
        <dbReference type="ARBA" id="ARBA00052101"/>
    </source>
</evidence>
<feature type="domain" description="Carbohydrate kinase FGGY N-terminal" evidence="12">
    <location>
        <begin position="3"/>
        <end position="242"/>
    </location>
</feature>
<evidence type="ECO:0000256" key="7">
    <source>
        <dbReference type="ARBA" id="ARBA00022840"/>
    </source>
</evidence>
<evidence type="ECO:0000256" key="5">
    <source>
        <dbReference type="ARBA" id="ARBA00022777"/>
    </source>
</evidence>
<evidence type="ECO:0000256" key="3">
    <source>
        <dbReference type="ARBA" id="ARBA00022679"/>
    </source>
</evidence>
<feature type="binding site" evidence="10">
    <location>
        <position position="11"/>
    </location>
    <ligand>
        <name>ADP</name>
        <dbReference type="ChEBI" id="CHEBI:456216"/>
    </ligand>
</feature>
<dbReference type="PROSITE" id="PS00445">
    <property type="entry name" value="FGGY_KINASES_2"/>
    <property type="match status" value="1"/>
</dbReference>
<feature type="binding site" evidence="10">
    <location>
        <position position="411"/>
    </location>
    <ligand>
        <name>ADP</name>
        <dbReference type="ChEBI" id="CHEBI:456216"/>
    </ligand>
</feature>
<dbReference type="Proteomes" id="UP000636505">
    <property type="component" value="Unassembled WGS sequence"/>
</dbReference>
<evidence type="ECO:0000313" key="15">
    <source>
        <dbReference type="Proteomes" id="UP000636505"/>
    </source>
</evidence>
<gene>
    <name evidence="10 14" type="primary">glpK</name>
    <name evidence="14" type="ORF">IQ241_19905</name>
</gene>
<sequence>MQYIMSLDLGTTGNRAIIFDRAGQIVGLAYKELTQYYPKPGWVEHDAMEIWEAIRWAMGAAIQDAGITAQDVAAIGLTVQRETCLLWDKTTGQPLHNAIVWQDRRTAGLCHQLEAYRSEIYERSGLFLDAYFSATKLMWLLDQVGDVNLDNVLGGTIDSWAIWQLTGGKVHATDHSNASRTMLMNLKEQDWDPELLKIFNLPQQILPEIKPSQGIFGQLDPDLLGVEIPIAATFGDQQSALFAHGCDQPGLLKCTYGTGCFLVSHMGGEIVRSQNHLLSTVAWTTAQAGGDYQLGYALEGSMFTAGACIQWLRDGLNIIDTAADSEPLAQQVEDNGGVYFVPALSGLGAPHWDMSARGAFLGLTRGASKAHMVRAVLEAIANQAREVVQAVNEDSGTPIKELKVDGGACQNDFLMQYQADVLGIPVERPAILDATAQGAAFAAGLAVGYWDSYTDLVKGRKIDRVFEPSARATQAQDSFATWQKAVERAKHWVEDD</sequence>
<dbReference type="HAMAP" id="MF_00186">
    <property type="entry name" value="Glycerol_kin"/>
    <property type="match status" value="1"/>
</dbReference>
<comment type="catalytic activity">
    <reaction evidence="8 10">
        <text>glycerol + ATP = sn-glycerol 3-phosphate + ADP + H(+)</text>
        <dbReference type="Rhea" id="RHEA:21644"/>
        <dbReference type="ChEBI" id="CHEBI:15378"/>
        <dbReference type="ChEBI" id="CHEBI:17754"/>
        <dbReference type="ChEBI" id="CHEBI:30616"/>
        <dbReference type="ChEBI" id="CHEBI:57597"/>
        <dbReference type="ChEBI" id="CHEBI:456216"/>
        <dbReference type="EC" id="2.7.1.30"/>
    </reaction>
</comment>
<keyword evidence="15" id="KW-1185">Reference proteome</keyword>
<feature type="binding site" evidence="10">
    <location>
        <position position="237"/>
    </location>
    <ligand>
        <name>glycerol</name>
        <dbReference type="ChEBI" id="CHEBI:17754"/>
    </ligand>
</feature>
<proteinExistence type="inferred from homology"/>
<protein>
    <recommendedName>
        <fullName evidence="10">Glycerol kinase</fullName>
        <ecNumber evidence="10">2.7.1.30</ecNumber>
    </recommendedName>
    <alternativeName>
        <fullName evidence="10">ATP:glycerol 3-phosphotransferase</fullName>
    </alternativeName>
    <alternativeName>
        <fullName evidence="10">Glycerokinase</fullName>
        <shortName evidence="10">GK</shortName>
    </alternativeName>
</protein>
<dbReference type="PANTHER" id="PTHR10196">
    <property type="entry name" value="SUGAR KINASE"/>
    <property type="match status" value="1"/>
</dbReference>
<dbReference type="EC" id="2.7.1.30" evidence="10"/>
<feature type="binding site" evidence="10">
    <location>
        <position position="258"/>
    </location>
    <ligand>
        <name>ADP</name>
        <dbReference type="ChEBI" id="CHEBI:456216"/>
    </ligand>
</feature>
<keyword evidence="4 10" id="KW-0547">Nucleotide-binding</keyword>
<dbReference type="PROSITE" id="PS00933">
    <property type="entry name" value="FGGY_KINASES_1"/>
    <property type="match status" value="1"/>
</dbReference>
<dbReference type="GO" id="GO:0005829">
    <property type="term" value="C:cytosol"/>
    <property type="evidence" value="ECO:0007669"/>
    <property type="project" value="TreeGrafter"/>
</dbReference>
<feature type="binding site" evidence="10">
    <location>
        <position position="11"/>
    </location>
    <ligand>
        <name>ATP</name>
        <dbReference type="ChEBI" id="CHEBI:30616"/>
    </ligand>
</feature>
<dbReference type="AlphaFoldDB" id="A0A8J7AXT7"/>
<feature type="binding site" evidence="10">
    <location>
        <position position="236"/>
    </location>
    <ligand>
        <name>sn-glycerol 3-phosphate</name>
        <dbReference type="ChEBI" id="CHEBI:57597"/>
    </ligand>
</feature>
<evidence type="ECO:0000256" key="10">
    <source>
        <dbReference type="HAMAP-Rule" id="MF_00186"/>
    </source>
</evidence>
<feature type="binding site" evidence="10">
    <location>
        <position position="11"/>
    </location>
    <ligand>
        <name>sn-glycerol 3-phosphate</name>
        <dbReference type="ChEBI" id="CHEBI:57597"/>
    </ligand>
</feature>
<evidence type="ECO:0000256" key="11">
    <source>
        <dbReference type="RuleBase" id="RU003733"/>
    </source>
</evidence>
<comment type="pathway">
    <text evidence="1 10">Polyol metabolism; glycerol degradation via glycerol kinase pathway; sn-glycerol 3-phosphate from glycerol: step 1/1.</text>
</comment>